<reference evidence="9 10" key="1">
    <citation type="submission" date="2023-04" db="EMBL/GenBank/DDBJ databases">
        <title>Genome Sequence of Selenomonas sputigena ATCC 33150.</title>
        <authorList>
            <person name="Miller D.P."/>
            <person name="Anvari S."/>
            <person name="Polson S.W."/>
            <person name="Macdonald M."/>
            <person name="Mcdowell J.V."/>
        </authorList>
    </citation>
    <scope>NUCLEOTIDE SEQUENCE [LARGE SCALE GENOMIC DNA]</scope>
    <source>
        <strain evidence="9 10">ATCC 33150</strain>
    </source>
</reference>
<feature type="domain" description="Siroheme synthase central" evidence="8">
    <location>
        <begin position="126"/>
        <end position="147"/>
    </location>
</feature>
<evidence type="ECO:0000256" key="5">
    <source>
        <dbReference type="ARBA" id="ARBA00023244"/>
    </source>
</evidence>
<dbReference type="InterPro" id="IPR036291">
    <property type="entry name" value="NAD(P)-bd_dom_sf"/>
</dbReference>
<dbReference type="PANTHER" id="PTHR35330:SF1">
    <property type="entry name" value="SIROHEME BIOSYNTHESIS PROTEIN MET8"/>
    <property type="match status" value="1"/>
</dbReference>
<dbReference type="PANTHER" id="PTHR35330">
    <property type="entry name" value="SIROHEME BIOSYNTHESIS PROTEIN MET8"/>
    <property type="match status" value="1"/>
</dbReference>
<comment type="caution">
    <text evidence="9">The sequence shown here is derived from an EMBL/GenBank/DDBJ whole genome shotgun (WGS) entry which is preliminary data.</text>
</comment>
<dbReference type="RefSeq" id="WP_368846686.1">
    <property type="nucleotide sequence ID" value="NZ_CP194411.1"/>
</dbReference>
<evidence type="ECO:0000256" key="6">
    <source>
        <dbReference type="ARBA" id="ARBA00047561"/>
    </source>
</evidence>
<name>A0ABV3X454_9FIRM</name>
<proteinExistence type="predicted"/>
<protein>
    <recommendedName>
        <fullName evidence="2">precorrin-2 dehydrogenase</fullName>
        <ecNumber evidence="2">1.3.1.76</ecNumber>
    </recommendedName>
</protein>
<feature type="domain" description="Sirohaem synthase dimerisation" evidence="7">
    <location>
        <begin position="153"/>
        <end position="208"/>
    </location>
</feature>
<dbReference type="Gene3D" id="3.40.50.720">
    <property type="entry name" value="NAD(P)-binding Rossmann-like Domain"/>
    <property type="match status" value="1"/>
</dbReference>
<dbReference type="InterPro" id="IPR028281">
    <property type="entry name" value="Sirohaem_synthase_central"/>
</dbReference>
<dbReference type="EMBL" id="JARVLH010000002">
    <property type="protein sequence ID" value="MEX5284972.1"/>
    <property type="molecule type" value="Genomic_DNA"/>
</dbReference>
<comment type="pathway">
    <text evidence="1">Porphyrin-containing compound metabolism; siroheme biosynthesis; sirohydrochlorin from precorrin-2: step 1/1.</text>
</comment>
<comment type="catalytic activity">
    <reaction evidence="6">
        <text>precorrin-2 + NAD(+) = sirohydrochlorin + NADH + 2 H(+)</text>
        <dbReference type="Rhea" id="RHEA:15613"/>
        <dbReference type="ChEBI" id="CHEBI:15378"/>
        <dbReference type="ChEBI" id="CHEBI:57540"/>
        <dbReference type="ChEBI" id="CHEBI:57945"/>
        <dbReference type="ChEBI" id="CHEBI:58351"/>
        <dbReference type="ChEBI" id="CHEBI:58827"/>
        <dbReference type="EC" id="1.3.1.76"/>
    </reaction>
</comment>
<dbReference type="Pfam" id="PF13241">
    <property type="entry name" value="NAD_binding_7"/>
    <property type="match status" value="1"/>
</dbReference>
<evidence type="ECO:0000259" key="8">
    <source>
        <dbReference type="Pfam" id="PF14824"/>
    </source>
</evidence>
<evidence type="ECO:0000256" key="2">
    <source>
        <dbReference type="ARBA" id="ARBA00012400"/>
    </source>
</evidence>
<dbReference type="InterPro" id="IPR006367">
    <property type="entry name" value="Sirohaem_synthase_N"/>
</dbReference>
<dbReference type="InterPro" id="IPR019478">
    <property type="entry name" value="Sirohaem_synthase_dimer_dom"/>
</dbReference>
<evidence type="ECO:0000256" key="3">
    <source>
        <dbReference type="ARBA" id="ARBA00023002"/>
    </source>
</evidence>
<gene>
    <name evidence="9" type="ORF">QCO44_04850</name>
</gene>
<evidence type="ECO:0000313" key="10">
    <source>
        <dbReference type="Proteomes" id="UP001559623"/>
    </source>
</evidence>
<keyword evidence="3" id="KW-0560">Oxidoreductase</keyword>
<dbReference type="Pfam" id="PF10414">
    <property type="entry name" value="CysG_dimeriser"/>
    <property type="match status" value="1"/>
</dbReference>
<dbReference type="InterPro" id="IPR028161">
    <property type="entry name" value="Met8-like"/>
</dbReference>
<evidence type="ECO:0000259" key="7">
    <source>
        <dbReference type="Pfam" id="PF10414"/>
    </source>
</evidence>
<dbReference type="SUPFAM" id="SSF51735">
    <property type="entry name" value="NAD(P)-binding Rossmann-fold domains"/>
    <property type="match status" value="1"/>
</dbReference>
<dbReference type="Gene3D" id="3.30.160.110">
    <property type="entry name" value="Siroheme synthase, domain 2"/>
    <property type="match status" value="1"/>
</dbReference>
<dbReference type="Gene3D" id="1.10.8.210">
    <property type="entry name" value="Sirohaem synthase, dimerisation domain"/>
    <property type="match status" value="1"/>
</dbReference>
<keyword evidence="4" id="KW-0520">NAD</keyword>
<dbReference type="Proteomes" id="UP001559623">
    <property type="component" value="Unassembled WGS sequence"/>
</dbReference>
<evidence type="ECO:0000313" key="9">
    <source>
        <dbReference type="EMBL" id="MEX5284972.1"/>
    </source>
</evidence>
<dbReference type="EC" id="1.3.1.76" evidence="2"/>
<accession>A0ABV3X454</accession>
<dbReference type="Pfam" id="PF14824">
    <property type="entry name" value="Sirohm_synth_M"/>
    <property type="match status" value="1"/>
</dbReference>
<sequence length="216" mass="23257">MYPIGLRLDGRPCLVAGGGQVAARKVRSLLEAGAAVTLVAPEVVPPLAALAAEGRIRWLVRQAEAEIFAQLEARPLLVFCATDDAAVNEAFGRAAGQVGALVNDAASPELCDFFVPAAIREGELLVTVSTGGASPALSRVLKRRIAAFLGRGWGEWIARLLRLRQRAKERLADSRTREAFWRGALSDRVLDLVEDGEIDKAEAEVKNEIDRFGTQS</sequence>
<evidence type="ECO:0000256" key="1">
    <source>
        <dbReference type="ARBA" id="ARBA00005010"/>
    </source>
</evidence>
<keyword evidence="10" id="KW-1185">Reference proteome</keyword>
<evidence type="ECO:0000256" key="4">
    <source>
        <dbReference type="ARBA" id="ARBA00023027"/>
    </source>
</evidence>
<dbReference type="InterPro" id="IPR037115">
    <property type="entry name" value="Sirohaem_synt_dimer_dom_sf"/>
</dbReference>
<organism evidence="9 10">
    <name type="scientific">Selenomonas sputigena</name>
    <dbReference type="NCBI Taxonomy" id="69823"/>
    <lineage>
        <taxon>Bacteria</taxon>
        <taxon>Bacillati</taxon>
        <taxon>Bacillota</taxon>
        <taxon>Negativicutes</taxon>
        <taxon>Selenomonadales</taxon>
        <taxon>Selenomonadaceae</taxon>
        <taxon>Selenomonas</taxon>
    </lineage>
</organism>
<keyword evidence="5" id="KW-0627">Porphyrin biosynthesis</keyword>
<dbReference type="SUPFAM" id="SSF75615">
    <property type="entry name" value="Siroheme synthase middle domains-like"/>
    <property type="match status" value="1"/>
</dbReference>
<dbReference type="NCBIfam" id="TIGR01470">
    <property type="entry name" value="cysG_Nterm"/>
    <property type="match status" value="1"/>
</dbReference>